<dbReference type="STRING" id="1913577.LPB144_08860"/>
<evidence type="ECO:0000256" key="1">
    <source>
        <dbReference type="SAM" id="Phobius"/>
    </source>
</evidence>
<protein>
    <submittedName>
        <fullName evidence="2">Metal-dependent hydrolase</fullName>
    </submittedName>
</protein>
<name>A0A1L3J5U6_9FLAO</name>
<dbReference type="GO" id="GO:0016787">
    <property type="term" value="F:hydrolase activity"/>
    <property type="evidence" value="ECO:0007669"/>
    <property type="project" value="UniProtKB-KW"/>
</dbReference>
<dbReference type="PANTHER" id="PTHR40031">
    <property type="entry name" value="HYPOTHETICAL MEMBRANE SPANNING PROTEIN"/>
    <property type="match status" value="1"/>
</dbReference>
<evidence type="ECO:0000313" key="2">
    <source>
        <dbReference type="EMBL" id="APG60505.1"/>
    </source>
</evidence>
<sequence length="334" mass="38096">MDSLTQIVLGAAVGEAVLGRKVGNKAMLYGAIAGTIPDLDAIAGNFTDTITAIEIHRGFTHSIVFAIIFAPVFGWLISKIEKRSVASWKGWSWLMFWGFFTHPLLDAHTTWGTQLFWPLDLRLAYKNIFVIDPLYTIPFMIFIILAMRLPAGSAKRRRFNNLGLIISCIYLLIITPGIKLFTHSKFEESLKLQGIEYQRLDTRPAPFNSILWSANIETEDAYLIGHYSLLDSKPIEFETYPKNHDLAGNWTNKPNLKRLIDISENWYTLARNNGDLYFNDLRFGKLDIESPDSDFVFSYRLSEKNGELIATETEKDPSKVKEILPNLWKRILGN</sequence>
<feature type="transmembrane region" description="Helical" evidence="1">
    <location>
        <begin position="128"/>
        <end position="147"/>
    </location>
</feature>
<dbReference type="RefSeq" id="WP_072553171.1">
    <property type="nucleotide sequence ID" value="NZ_CP018153.1"/>
</dbReference>
<evidence type="ECO:0000313" key="3">
    <source>
        <dbReference type="Proteomes" id="UP000182510"/>
    </source>
</evidence>
<keyword evidence="1" id="KW-0812">Transmembrane</keyword>
<reference evidence="2 3" key="1">
    <citation type="submission" date="2016-11" db="EMBL/GenBank/DDBJ databases">
        <title>Gramella sp. LPB0144 isolated from marine environment.</title>
        <authorList>
            <person name="Kim E."/>
            <person name="Yi H."/>
        </authorList>
    </citation>
    <scope>NUCLEOTIDE SEQUENCE [LARGE SCALE GENOMIC DNA]</scope>
    <source>
        <strain evidence="2 3">LPB0144</strain>
    </source>
</reference>
<dbReference type="Proteomes" id="UP000182510">
    <property type="component" value="Chromosome"/>
</dbReference>
<dbReference type="InterPro" id="IPR053170">
    <property type="entry name" value="Transcription_regulator"/>
</dbReference>
<feature type="transmembrane region" description="Helical" evidence="1">
    <location>
        <begin position="59"/>
        <end position="78"/>
    </location>
</feature>
<feature type="transmembrane region" description="Helical" evidence="1">
    <location>
        <begin position="159"/>
        <end position="178"/>
    </location>
</feature>
<organism evidence="2 3">
    <name type="scientific">Christiangramia salexigens</name>
    <dbReference type="NCBI Taxonomy" id="1913577"/>
    <lineage>
        <taxon>Bacteria</taxon>
        <taxon>Pseudomonadati</taxon>
        <taxon>Bacteroidota</taxon>
        <taxon>Flavobacteriia</taxon>
        <taxon>Flavobacteriales</taxon>
        <taxon>Flavobacteriaceae</taxon>
        <taxon>Christiangramia</taxon>
    </lineage>
</organism>
<dbReference type="Pfam" id="PF04307">
    <property type="entry name" value="YdjM"/>
    <property type="match status" value="1"/>
</dbReference>
<feature type="transmembrane region" description="Helical" evidence="1">
    <location>
        <begin position="90"/>
        <end position="108"/>
    </location>
</feature>
<accession>A0A1L3J5U6</accession>
<dbReference type="OrthoDB" id="9781927at2"/>
<gene>
    <name evidence="2" type="ORF">LPB144_08860</name>
</gene>
<dbReference type="AlphaFoldDB" id="A0A1L3J5U6"/>
<dbReference type="PANTHER" id="PTHR40031:SF1">
    <property type="entry name" value="MEMBRANE-BOUND METAL-DEPENDENT HYDROLASE"/>
    <property type="match status" value="1"/>
</dbReference>
<keyword evidence="2" id="KW-0378">Hydrolase</keyword>
<keyword evidence="1" id="KW-1133">Transmembrane helix</keyword>
<dbReference type="InterPro" id="IPR007404">
    <property type="entry name" value="YdjM-like"/>
</dbReference>
<keyword evidence="1" id="KW-0472">Membrane</keyword>
<dbReference type="EMBL" id="CP018153">
    <property type="protein sequence ID" value="APG60505.1"/>
    <property type="molecule type" value="Genomic_DNA"/>
</dbReference>
<dbReference type="KEGG" id="grl:LPB144_08860"/>
<keyword evidence="3" id="KW-1185">Reference proteome</keyword>
<proteinExistence type="predicted"/>